<dbReference type="OrthoDB" id="9777873at2"/>
<comment type="subcellular location">
    <subcellularLocation>
        <location evidence="1">Cell membrane</location>
    </subcellularLocation>
</comment>
<dbReference type="GO" id="GO:0005886">
    <property type="term" value="C:plasma membrane"/>
    <property type="evidence" value="ECO:0007669"/>
    <property type="project" value="UniProtKB-SubCell"/>
</dbReference>
<dbReference type="Gene3D" id="3.90.550.10">
    <property type="entry name" value="Spore Coat Polysaccharide Biosynthesis Protein SpsA, Chain A"/>
    <property type="match status" value="1"/>
</dbReference>
<evidence type="ECO:0000256" key="3">
    <source>
        <dbReference type="ARBA" id="ARBA00022676"/>
    </source>
</evidence>
<dbReference type="Proteomes" id="UP000076998">
    <property type="component" value="Unassembled WGS sequence"/>
</dbReference>
<dbReference type="SUPFAM" id="SSF53448">
    <property type="entry name" value="Nucleotide-diphospho-sugar transferases"/>
    <property type="match status" value="1"/>
</dbReference>
<evidence type="ECO:0000313" key="12">
    <source>
        <dbReference type="Proteomes" id="UP000076998"/>
    </source>
</evidence>
<keyword evidence="4 11" id="KW-0808">Transferase</keyword>
<dbReference type="RefSeq" id="WP_064003112.1">
    <property type="nucleotide sequence ID" value="NZ_LSTV01000003.1"/>
</dbReference>
<keyword evidence="5" id="KW-0472">Membrane</keyword>
<dbReference type="InterPro" id="IPR029044">
    <property type="entry name" value="Nucleotide-diphossugar_trans"/>
</dbReference>
<comment type="function">
    <text evidence="6">Catalyzes the glycosylation of 4,4'-diaponeurosporenoate, i.e. the esterification of glucose at the C1'' position with the carboxyl group of 4,4'-diaponeurosporenic acid, to form glycosyl-4,4'-diaponeurosporenoate. This is a step in the biosynthesis of staphyloxanthin, an orange pigment present in most staphylococci strains.</text>
</comment>
<evidence type="ECO:0000256" key="7">
    <source>
        <dbReference type="ARBA" id="ARBA00037904"/>
    </source>
</evidence>
<dbReference type="PANTHER" id="PTHR43646:SF2">
    <property type="entry name" value="GLYCOSYLTRANSFERASE 2-LIKE DOMAIN-CONTAINING PROTEIN"/>
    <property type="match status" value="1"/>
</dbReference>
<accession>A0A177K9X1</accession>
<dbReference type="PANTHER" id="PTHR43646">
    <property type="entry name" value="GLYCOSYLTRANSFERASE"/>
    <property type="match status" value="1"/>
</dbReference>
<comment type="caution">
    <text evidence="11">The sequence shown here is derived from an EMBL/GenBank/DDBJ whole genome shotgun (WGS) entry which is preliminary data.</text>
</comment>
<name>A0A177K9X1_9MICO</name>
<evidence type="ECO:0000313" key="11">
    <source>
        <dbReference type="EMBL" id="OAH49867.1"/>
    </source>
</evidence>
<feature type="domain" description="Glycosyltransferase 2-like" evidence="10">
    <location>
        <begin position="6"/>
        <end position="144"/>
    </location>
</feature>
<evidence type="ECO:0000256" key="1">
    <source>
        <dbReference type="ARBA" id="ARBA00004236"/>
    </source>
</evidence>
<evidence type="ECO:0000256" key="6">
    <source>
        <dbReference type="ARBA" id="ARBA00037281"/>
    </source>
</evidence>
<keyword evidence="2" id="KW-1003">Cell membrane</keyword>
<proteinExistence type="inferred from homology"/>
<evidence type="ECO:0000256" key="5">
    <source>
        <dbReference type="ARBA" id="ARBA00023136"/>
    </source>
</evidence>
<evidence type="ECO:0000256" key="2">
    <source>
        <dbReference type="ARBA" id="ARBA00022475"/>
    </source>
</evidence>
<comment type="similarity">
    <text evidence="8">Belongs to the glycosyltransferase 2 family. CrtQ subfamily.</text>
</comment>
<dbReference type="GO" id="GO:0016757">
    <property type="term" value="F:glycosyltransferase activity"/>
    <property type="evidence" value="ECO:0007669"/>
    <property type="project" value="UniProtKB-KW"/>
</dbReference>
<dbReference type="Pfam" id="PF00535">
    <property type="entry name" value="Glycos_transf_2"/>
    <property type="match status" value="1"/>
</dbReference>
<dbReference type="AlphaFoldDB" id="A0A177K9X1"/>
<comment type="pathway">
    <text evidence="7">Carotenoid biosynthesis; staphyloxanthin biosynthesis; staphyloxanthin from farnesyl diphosphate: step 4/5.</text>
</comment>
<gene>
    <name evidence="11" type="ORF">AYL44_09840</name>
</gene>
<organism evidence="11 12">
    <name type="scientific">Microbacterium oleivorans</name>
    <dbReference type="NCBI Taxonomy" id="273677"/>
    <lineage>
        <taxon>Bacteria</taxon>
        <taxon>Bacillati</taxon>
        <taxon>Actinomycetota</taxon>
        <taxon>Actinomycetes</taxon>
        <taxon>Micrococcales</taxon>
        <taxon>Microbacteriaceae</taxon>
        <taxon>Microbacterium</taxon>
    </lineage>
</organism>
<keyword evidence="3" id="KW-0328">Glycosyltransferase</keyword>
<evidence type="ECO:0000259" key="10">
    <source>
        <dbReference type="Pfam" id="PF00535"/>
    </source>
</evidence>
<evidence type="ECO:0000256" key="4">
    <source>
        <dbReference type="ARBA" id="ARBA00022679"/>
    </source>
</evidence>
<sequence length="236" mass="24820">MSSVAIVVPVHDEAELLDACLAALTSSIAHARQTHPGVSVAAVVVLDACTDASERIARAWPVHTVSIEARSVGTARRVGVRAAMAELGKPSPADVWVSTTDGDSAVPVGWLSHQLDLRALGADVVLGTVRPDFADLTPEHAAYWLETHPPGRPAGNVHGANLGLRGDVYFAVGEFGNLEQHEDVELVNAARSLGASVVATDENEVVTSGRFWGRTPGGYAAFVRATHERIAAASRR</sequence>
<dbReference type="EMBL" id="LSTV01000003">
    <property type="protein sequence ID" value="OAH49867.1"/>
    <property type="molecule type" value="Genomic_DNA"/>
</dbReference>
<dbReference type="InterPro" id="IPR001173">
    <property type="entry name" value="Glyco_trans_2-like"/>
</dbReference>
<evidence type="ECO:0000256" key="8">
    <source>
        <dbReference type="ARBA" id="ARBA00038120"/>
    </source>
</evidence>
<evidence type="ECO:0000256" key="9">
    <source>
        <dbReference type="ARBA" id="ARBA00040345"/>
    </source>
</evidence>
<reference evidence="11 12" key="1">
    <citation type="submission" date="2016-02" db="EMBL/GenBank/DDBJ databases">
        <authorList>
            <person name="Wen L."/>
            <person name="He K."/>
            <person name="Yang H."/>
        </authorList>
    </citation>
    <scope>NUCLEOTIDE SEQUENCE [LARGE SCALE GENOMIC DNA]</scope>
    <source>
        <strain evidence="11 12">CD11_3</strain>
    </source>
</reference>
<protein>
    <recommendedName>
        <fullName evidence="9">4,4'-diaponeurosporenoate glycosyltransferase</fullName>
    </recommendedName>
</protein>